<gene>
    <name evidence="1" type="ORF">SAMN05421813_11374</name>
</gene>
<organism evidence="1 2">
    <name type="scientific">Daejeonella rubra</name>
    <dbReference type="NCBI Taxonomy" id="990371"/>
    <lineage>
        <taxon>Bacteria</taxon>
        <taxon>Pseudomonadati</taxon>
        <taxon>Bacteroidota</taxon>
        <taxon>Sphingobacteriia</taxon>
        <taxon>Sphingobacteriales</taxon>
        <taxon>Sphingobacteriaceae</taxon>
        <taxon>Daejeonella</taxon>
    </lineage>
</organism>
<dbReference type="RefSeq" id="WP_143007731.1">
    <property type="nucleotide sequence ID" value="NZ_FNHH01000013.1"/>
</dbReference>
<dbReference type="OrthoDB" id="9860962at2"/>
<protein>
    <submittedName>
        <fullName evidence="1">Uncharacterized protein</fullName>
    </submittedName>
</protein>
<dbReference type="EMBL" id="FNHH01000013">
    <property type="protein sequence ID" value="SDM48712.1"/>
    <property type="molecule type" value="Genomic_DNA"/>
</dbReference>
<dbReference type="AlphaFoldDB" id="A0A1G9TM21"/>
<dbReference type="Proteomes" id="UP000199226">
    <property type="component" value="Unassembled WGS sequence"/>
</dbReference>
<evidence type="ECO:0000313" key="2">
    <source>
        <dbReference type="Proteomes" id="UP000199226"/>
    </source>
</evidence>
<name>A0A1G9TM21_9SPHI</name>
<keyword evidence="2" id="KW-1185">Reference proteome</keyword>
<proteinExistence type="predicted"/>
<reference evidence="2" key="1">
    <citation type="submission" date="2016-10" db="EMBL/GenBank/DDBJ databases">
        <authorList>
            <person name="Varghese N."/>
            <person name="Submissions S."/>
        </authorList>
    </citation>
    <scope>NUCLEOTIDE SEQUENCE [LARGE SCALE GENOMIC DNA]</scope>
    <source>
        <strain evidence="2">DSM 24536</strain>
    </source>
</reference>
<sequence>MENNKTLSVFNKVRNLTIEGKLIWKEEADVNTFFASVGDYKIYIGKSVGTISFELFNHLYEKIGMLEYGGYSTDTEGLDVFYEQIRRNVQSTDDGLDDLLDQLDSID</sequence>
<accession>A0A1G9TM21</accession>
<evidence type="ECO:0000313" key="1">
    <source>
        <dbReference type="EMBL" id="SDM48712.1"/>
    </source>
</evidence>
<dbReference type="STRING" id="990371.SAMN05421813_11374"/>